<feature type="region of interest" description="Disordered" evidence="1">
    <location>
        <begin position="1"/>
        <end position="30"/>
    </location>
</feature>
<name>A0ABP8JHM9_9MICO</name>
<feature type="region of interest" description="Disordered" evidence="1">
    <location>
        <begin position="131"/>
        <end position="160"/>
    </location>
</feature>
<accession>A0ABP8JHM9</accession>
<gene>
    <name evidence="2" type="ORF">GCM10023153_08300</name>
</gene>
<proteinExistence type="predicted"/>
<evidence type="ECO:0000313" key="2">
    <source>
        <dbReference type="EMBL" id="GAA4390869.1"/>
    </source>
</evidence>
<evidence type="ECO:0000313" key="3">
    <source>
        <dbReference type="Proteomes" id="UP001500390"/>
    </source>
</evidence>
<dbReference type="RefSeq" id="WP_159899948.1">
    <property type="nucleotide sequence ID" value="NZ_BAABFX010000015.1"/>
</dbReference>
<evidence type="ECO:0000256" key="1">
    <source>
        <dbReference type="SAM" id="MobiDB-lite"/>
    </source>
</evidence>
<reference evidence="3" key="1">
    <citation type="journal article" date="2019" name="Int. J. Syst. Evol. Microbiol.">
        <title>The Global Catalogue of Microorganisms (GCM) 10K type strain sequencing project: providing services to taxonomists for standard genome sequencing and annotation.</title>
        <authorList>
            <consortium name="The Broad Institute Genomics Platform"/>
            <consortium name="The Broad Institute Genome Sequencing Center for Infectious Disease"/>
            <person name="Wu L."/>
            <person name="Ma J."/>
        </authorList>
    </citation>
    <scope>NUCLEOTIDE SEQUENCE [LARGE SCALE GENOMIC DNA]</scope>
    <source>
        <strain evidence="3">JCM 17738</strain>
    </source>
</reference>
<keyword evidence="3" id="KW-1185">Reference proteome</keyword>
<comment type="caution">
    <text evidence="2">The sequence shown here is derived from an EMBL/GenBank/DDBJ whole genome shotgun (WGS) entry which is preliminary data.</text>
</comment>
<protein>
    <submittedName>
        <fullName evidence="2">Uncharacterized protein</fullName>
    </submittedName>
</protein>
<dbReference type="EMBL" id="BAABFX010000015">
    <property type="protein sequence ID" value="GAA4390869.1"/>
    <property type="molecule type" value="Genomic_DNA"/>
</dbReference>
<sequence length="160" mass="17995">MSRETAPSDCVTPGCARPAMPGRDHCPDHHTRRQETWRAARQDYRARQTRRVQELVVWARLTHDDLIPALAYAYDHNDAAMNAAEAFDQALVRNDTSAADEHWAAFADALNQCMAAIVDANRQIQMTRGLTAPLPDLIDPPDKRHQARTKRTGQEGDRLA</sequence>
<organism evidence="2 3">
    <name type="scientific">Ornithinibacter aureus</name>
    <dbReference type="NCBI Taxonomy" id="622664"/>
    <lineage>
        <taxon>Bacteria</taxon>
        <taxon>Bacillati</taxon>
        <taxon>Actinomycetota</taxon>
        <taxon>Actinomycetes</taxon>
        <taxon>Micrococcales</taxon>
        <taxon>Intrasporangiaceae</taxon>
        <taxon>Ornithinibacter</taxon>
    </lineage>
</organism>
<dbReference type="Proteomes" id="UP001500390">
    <property type="component" value="Unassembled WGS sequence"/>
</dbReference>